<dbReference type="AlphaFoldDB" id="A0A0F9BMJ7"/>
<evidence type="ECO:0000313" key="1">
    <source>
        <dbReference type="EMBL" id="KKK91839.1"/>
    </source>
</evidence>
<accession>A0A0F9BMJ7</accession>
<feature type="non-terminal residue" evidence="1">
    <location>
        <position position="1"/>
    </location>
</feature>
<name>A0A0F9BMJ7_9ZZZZ</name>
<sequence>DDEQECFDEIKAYQNLQKRYEKYPKIVFEIRDEIQKAKDGLALTRMHIRVLEEQIAAFVIDNQEATLRVSCSRVGHVRLLSSSCTSYNPRRSLPIPPV</sequence>
<reference evidence="1" key="1">
    <citation type="journal article" date="2015" name="Nature">
        <title>Complex archaea that bridge the gap between prokaryotes and eukaryotes.</title>
        <authorList>
            <person name="Spang A."/>
            <person name="Saw J.H."/>
            <person name="Jorgensen S.L."/>
            <person name="Zaremba-Niedzwiedzka K."/>
            <person name="Martijn J."/>
            <person name="Lind A.E."/>
            <person name="van Eijk R."/>
            <person name="Schleper C."/>
            <person name="Guy L."/>
            <person name="Ettema T.J."/>
        </authorList>
    </citation>
    <scope>NUCLEOTIDE SEQUENCE</scope>
</reference>
<protein>
    <submittedName>
        <fullName evidence="1">Uncharacterized protein</fullName>
    </submittedName>
</protein>
<organism evidence="1">
    <name type="scientific">marine sediment metagenome</name>
    <dbReference type="NCBI Taxonomy" id="412755"/>
    <lineage>
        <taxon>unclassified sequences</taxon>
        <taxon>metagenomes</taxon>
        <taxon>ecological metagenomes</taxon>
    </lineage>
</organism>
<dbReference type="EMBL" id="LAZR01048478">
    <property type="protein sequence ID" value="KKK91839.1"/>
    <property type="molecule type" value="Genomic_DNA"/>
</dbReference>
<proteinExistence type="predicted"/>
<comment type="caution">
    <text evidence="1">The sequence shown here is derived from an EMBL/GenBank/DDBJ whole genome shotgun (WGS) entry which is preliminary data.</text>
</comment>
<gene>
    <name evidence="1" type="ORF">LCGC14_2708930</name>
</gene>